<keyword evidence="2" id="KW-1185">Reference proteome</keyword>
<accession>A0A0M0JF00</accession>
<comment type="caution">
    <text evidence="1">The sequence shown here is derived from an EMBL/GenBank/DDBJ whole genome shotgun (WGS) entry which is preliminary data.</text>
</comment>
<dbReference type="AlphaFoldDB" id="A0A0M0JF00"/>
<gene>
    <name evidence="1" type="ORF">Ctob_001747</name>
</gene>
<sequence length="133" mass="14920">MIFARPIDHIPDFDRVVVRSRHNLGPAWGKRDRIDVPAVGVRLLAHQLQFGCHARQQVSVLAKEGHFEGSRCTRIPDFDRLVLRSGHDLGPVRGKRDREDPAAVGVRLLAQLHHRACQTSQQASVLTKERGAI</sequence>
<dbReference type="Proteomes" id="UP000037460">
    <property type="component" value="Unassembled WGS sequence"/>
</dbReference>
<proteinExistence type="predicted"/>
<organism evidence="1 2">
    <name type="scientific">Chrysochromulina tobinii</name>
    <dbReference type="NCBI Taxonomy" id="1460289"/>
    <lineage>
        <taxon>Eukaryota</taxon>
        <taxon>Haptista</taxon>
        <taxon>Haptophyta</taxon>
        <taxon>Prymnesiophyceae</taxon>
        <taxon>Prymnesiales</taxon>
        <taxon>Chrysochromulinaceae</taxon>
        <taxon>Chrysochromulina</taxon>
    </lineage>
</organism>
<evidence type="ECO:0000313" key="2">
    <source>
        <dbReference type="Proteomes" id="UP000037460"/>
    </source>
</evidence>
<evidence type="ECO:0000313" key="1">
    <source>
        <dbReference type="EMBL" id="KOO25171.1"/>
    </source>
</evidence>
<name>A0A0M0JF00_9EUKA</name>
<dbReference type="EMBL" id="JWZX01003011">
    <property type="protein sequence ID" value="KOO25171.1"/>
    <property type="molecule type" value="Genomic_DNA"/>
</dbReference>
<reference evidence="2" key="1">
    <citation type="journal article" date="2015" name="PLoS Genet.">
        <title>Genome Sequence and Transcriptome Analyses of Chrysochromulina tobin: Metabolic Tools for Enhanced Algal Fitness in the Prominent Order Prymnesiales (Haptophyceae).</title>
        <authorList>
            <person name="Hovde B.T."/>
            <person name="Deodato C.R."/>
            <person name="Hunsperger H.M."/>
            <person name="Ryken S.A."/>
            <person name="Yost W."/>
            <person name="Jha R.K."/>
            <person name="Patterson J."/>
            <person name="Monnat R.J. Jr."/>
            <person name="Barlow S.B."/>
            <person name="Starkenburg S.R."/>
            <person name="Cattolico R.A."/>
        </authorList>
    </citation>
    <scope>NUCLEOTIDE SEQUENCE</scope>
    <source>
        <strain evidence="2">CCMP291</strain>
    </source>
</reference>
<protein>
    <submittedName>
        <fullName evidence="1">Uncharacterized protein</fullName>
    </submittedName>
</protein>